<dbReference type="AlphaFoldDB" id="A0A9P0MST0"/>
<dbReference type="EMBL" id="OV725082">
    <property type="protein sequence ID" value="CAH1405863.1"/>
    <property type="molecule type" value="Genomic_DNA"/>
</dbReference>
<protein>
    <submittedName>
        <fullName evidence="1">Uncharacterized protein</fullName>
    </submittedName>
</protein>
<dbReference type="Proteomes" id="UP001152798">
    <property type="component" value="Chromosome 6"/>
</dbReference>
<evidence type="ECO:0000313" key="2">
    <source>
        <dbReference type="Proteomes" id="UP001152798"/>
    </source>
</evidence>
<sequence>MRNEKVFEHQNIENNFCKFRGLYL</sequence>
<name>A0A9P0MST0_NEZVI</name>
<proteinExistence type="predicted"/>
<evidence type="ECO:0000313" key="1">
    <source>
        <dbReference type="EMBL" id="CAH1405863.1"/>
    </source>
</evidence>
<reference evidence="1" key="1">
    <citation type="submission" date="2022-01" db="EMBL/GenBank/DDBJ databases">
        <authorList>
            <person name="King R."/>
        </authorList>
    </citation>
    <scope>NUCLEOTIDE SEQUENCE</scope>
</reference>
<accession>A0A9P0MST0</accession>
<organism evidence="1 2">
    <name type="scientific">Nezara viridula</name>
    <name type="common">Southern green stink bug</name>
    <name type="synonym">Cimex viridulus</name>
    <dbReference type="NCBI Taxonomy" id="85310"/>
    <lineage>
        <taxon>Eukaryota</taxon>
        <taxon>Metazoa</taxon>
        <taxon>Ecdysozoa</taxon>
        <taxon>Arthropoda</taxon>
        <taxon>Hexapoda</taxon>
        <taxon>Insecta</taxon>
        <taxon>Pterygota</taxon>
        <taxon>Neoptera</taxon>
        <taxon>Paraneoptera</taxon>
        <taxon>Hemiptera</taxon>
        <taxon>Heteroptera</taxon>
        <taxon>Panheteroptera</taxon>
        <taxon>Pentatomomorpha</taxon>
        <taxon>Pentatomoidea</taxon>
        <taxon>Pentatomidae</taxon>
        <taxon>Pentatominae</taxon>
        <taxon>Nezara</taxon>
    </lineage>
</organism>
<gene>
    <name evidence="1" type="ORF">NEZAVI_LOCUS13940</name>
</gene>
<keyword evidence="2" id="KW-1185">Reference proteome</keyword>